<proteinExistence type="predicted"/>
<comment type="caution">
    <text evidence="1">The sequence shown here is derived from an EMBL/GenBank/DDBJ whole genome shotgun (WGS) entry which is preliminary data.</text>
</comment>
<reference evidence="1" key="1">
    <citation type="submission" date="2013-11" db="EMBL/GenBank/DDBJ databases">
        <title>Microbial diversity, functional groups and degradation webs in Northern and Southern Mediterranean and Red Sea marine crude oil polluted sites.</title>
        <authorList>
            <person name="Daffonchio D."/>
            <person name="Mapelli F."/>
            <person name="Ferrer M."/>
            <person name="Richter M."/>
            <person name="Cherif A."/>
            <person name="Malkawi H.I."/>
            <person name="Yakimov M.M."/>
            <person name="Abdel-Fattah Y.R."/>
            <person name="Blaghen M."/>
            <person name="Golyshin P.N."/>
            <person name="Kalogerakis N."/>
            <person name="Boon N."/>
            <person name="Magagnini M."/>
            <person name="Fava F."/>
        </authorList>
    </citation>
    <scope>NUCLEOTIDE SEQUENCE</scope>
</reference>
<accession>A0A1B6NUY5</accession>
<dbReference type="EMBL" id="AYSL01000655">
    <property type="protein sequence ID" value="KTF07265.1"/>
    <property type="molecule type" value="Genomic_DNA"/>
</dbReference>
<dbReference type="AlphaFoldDB" id="A0A1B6NUY5"/>
<name>A0A1B6NUY5_9ZZZZ</name>
<protein>
    <submittedName>
        <fullName evidence="1">Mannose-sensitive agglutinin (MSHA) biogenesis protein</fullName>
    </submittedName>
</protein>
<sequence length="119" mass="13050">MKRLRIVVTALAIATCLPAVASVDPTRPAIASASVSSNDEAVAGELALQSIFKRSTGYSAIISGKSYRVGDTLNEYTVSKINPKNVVITDGRQQKILRMYAYEIKKLASLLTRWFCLQR</sequence>
<evidence type="ECO:0000313" key="1">
    <source>
        <dbReference type="EMBL" id="KTF07265.1"/>
    </source>
</evidence>
<organism evidence="1">
    <name type="scientific">marine sediment metagenome</name>
    <dbReference type="NCBI Taxonomy" id="412755"/>
    <lineage>
        <taxon>unclassified sequences</taxon>
        <taxon>metagenomes</taxon>
        <taxon>ecological metagenomes</taxon>
    </lineage>
</organism>
<gene>
    <name evidence="1" type="ORF">MGSAQ_001241</name>
</gene>